<dbReference type="InterPro" id="IPR011856">
    <property type="entry name" value="tRNA_endonuc-like_dom_sf"/>
</dbReference>
<proteinExistence type="predicted"/>
<protein>
    <recommendedName>
        <fullName evidence="3">VRR-NUC domain-containing protein</fullName>
    </recommendedName>
</protein>
<evidence type="ECO:0000313" key="2">
    <source>
        <dbReference type="Proteomes" id="UP001302000"/>
    </source>
</evidence>
<accession>A0AA87CDW3</accession>
<dbReference type="GeneID" id="301841399"/>
<keyword evidence="2" id="KW-1185">Reference proteome</keyword>
<dbReference type="Gene3D" id="3.40.1350.10">
    <property type="match status" value="1"/>
</dbReference>
<dbReference type="SUPFAM" id="SSF52980">
    <property type="entry name" value="Restriction endonuclease-like"/>
    <property type="match status" value="1"/>
</dbReference>
<name>A0AA87CDW3_9CAUD</name>
<dbReference type="GO" id="GO:0003676">
    <property type="term" value="F:nucleic acid binding"/>
    <property type="evidence" value="ECO:0007669"/>
    <property type="project" value="InterPro"/>
</dbReference>
<dbReference type="EMBL" id="BK063680">
    <property type="protein sequence ID" value="DBA35603.1"/>
    <property type="molecule type" value="Genomic_DNA"/>
</dbReference>
<sequence>MRQPESIIKSDIKKALAERGAYFAPVAQGSFGKPGDPDMVVCYRGLFIGMEVKTAAGSMRPIQKRRMKEIRAAGGVYALPRSVEDAMALLDELDPILDEMERMAEEHGLSIGGMGHVEEES</sequence>
<evidence type="ECO:0000313" key="1">
    <source>
        <dbReference type="EMBL" id="DBA35603.1"/>
    </source>
</evidence>
<dbReference type="InterPro" id="IPR011335">
    <property type="entry name" value="Restrct_endonuc-II-like"/>
</dbReference>
<gene>
    <name evidence="1" type="ORF">vir335_00047</name>
</gene>
<evidence type="ECO:0008006" key="3">
    <source>
        <dbReference type="Google" id="ProtNLM"/>
    </source>
</evidence>
<dbReference type="RefSeq" id="YP_013605507.1">
    <property type="nucleotide sequence ID" value="NC_134205.1"/>
</dbReference>
<dbReference type="Proteomes" id="UP001302000">
    <property type="component" value="Segment"/>
</dbReference>
<organism evidence="1 2">
    <name type="scientific">Caudoviricetes sp. vir335</name>
    <dbReference type="NCBI Taxonomy" id="3068357"/>
    <lineage>
        <taxon>Viruses</taxon>
        <taxon>Duplodnaviria</taxon>
        <taxon>Heunggongvirae</taxon>
        <taxon>Uroviricota</taxon>
        <taxon>Caudoviricetes</taxon>
    </lineage>
</organism>
<reference evidence="1 2" key="1">
    <citation type="journal article" date="2023" name="Nat. Microbiol.">
        <title>A compendium of viruses from methanogenic archaea reveals their diversity and adaptations to the gut environment.</title>
        <authorList>
            <person name="Medvedeva S."/>
            <person name="Borrel G."/>
            <person name="Krupovic M."/>
            <person name="Gribaldo S."/>
        </authorList>
    </citation>
    <scope>NUCLEOTIDE SEQUENCE [LARGE SCALE GENOMIC DNA]</scope>
</reference>